<dbReference type="AlphaFoldDB" id="A0A5S5C6H9"/>
<evidence type="ECO:0000313" key="1">
    <source>
        <dbReference type="EMBL" id="TYP74208.1"/>
    </source>
</evidence>
<dbReference type="Proteomes" id="UP000324376">
    <property type="component" value="Unassembled WGS sequence"/>
</dbReference>
<comment type="caution">
    <text evidence="1">The sequence shown here is derived from an EMBL/GenBank/DDBJ whole genome shotgun (WGS) entry which is preliminary data.</text>
</comment>
<evidence type="ECO:0000313" key="2">
    <source>
        <dbReference type="Proteomes" id="UP000324376"/>
    </source>
</evidence>
<organism evidence="1 2">
    <name type="scientific">Aquimarina intermedia</name>
    <dbReference type="NCBI Taxonomy" id="350814"/>
    <lineage>
        <taxon>Bacteria</taxon>
        <taxon>Pseudomonadati</taxon>
        <taxon>Bacteroidota</taxon>
        <taxon>Flavobacteriia</taxon>
        <taxon>Flavobacteriales</taxon>
        <taxon>Flavobacteriaceae</taxon>
        <taxon>Aquimarina</taxon>
    </lineage>
</organism>
<reference evidence="1 2" key="1">
    <citation type="submission" date="2019-07" db="EMBL/GenBank/DDBJ databases">
        <title>Genomic Encyclopedia of Archaeal and Bacterial Type Strains, Phase II (KMG-II): from individual species to whole genera.</title>
        <authorList>
            <person name="Goeker M."/>
        </authorList>
    </citation>
    <scope>NUCLEOTIDE SEQUENCE [LARGE SCALE GENOMIC DNA]</scope>
    <source>
        <strain evidence="1 2">DSM 17527</strain>
    </source>
</reference>
<keyword evidence="2" id="KW-1185">Reference proteome</keyword>
<sequence>MGIKILISLFCAVASFNNAEELNVIREAYREISANEETIEEFYKLTQETMPSSKPVYQGYHGAALTLKASVAGSIKDKLSYFKEGKKLIETAITEDSANIELRMIRLSVQSNVPKIVGYRRNMEEDKAYIQENISTVTDPALKKLLSGFIKNSGAFSKE</sequence>
<proteinExistence type="predicted"/>
<dbReference type="OrthoDB" id="663842at2"/>
<dbReference type="RefSeq" id="WP_148782330.1">
    <property type="nucleotide sequence ID" value="NZ_VNHU01000004.1"/>
</dbReference>
<protein>
    <submittedName>
        <fullName evidence="1">Uncharacterized protein</fullName>
    </submittedName>
</protein>
<accession>A0A5S5C6H9</accession>
<name>A0A5S5C6H9_9FLAO</name>
<gene>
    <name evidence="1" type="ORF">BD809_10423</name>
</gene>
<dbReference type="EMBL" id="VNHU01000004">
    <property type="protein sequence ID" value="TYP74208.1"/>
    <property type="molecule type" value="Genomic_DNA"/>
</dbReference>